<feature type="compositionally biased region" description="Low complexity" evidence="1">
    <location>
        <begin position="22"/>
        <end position="62"/>
    </location>
</feature>
<keyword evidence="2" id="KW-0472">Membrane</keyword>
<sequence length="256" mass="24626">MAADTTGDRRGPAADGGPSARTNGAAPAANGAAQAKANGAAPGKPGGAAPTAKPSTTTAKANGSAAQPHGTAAAKANGSAAAKANGSVAEPNGATAAKAKGSAAQPNGATAAKANGAAPGANGTAPVAPRSRRFPEVTQDTARPEGGGRAAGGAAPAPARQWPLLTVLAGVALGLAITAGGGFRAGLIVVGGCLLLGAVLRWLLPSVGMLAVRSRFTDLITYGALGTAIVLLALMIQPKPILHLPFLDDIVHFAVR</sequence>
<feature type="transmembrane region" description="Helical" evidence="2">
    <location>
        <begin position="185"/>
        <end position="204"/>
    </location>
</feature>
<feature type="transmembrane region" description="Helical" evidence="2">
    <location>
        <begin position="162"/>
        <end position="179"/>
    </location>
</feature>
<dbReference type="Proteomes" id="UP001220022">
    <property type="component" value="Unassembled WGS sequence"/>
</dbReference>
<name>A0ABT5Z4D5_9ACTN</name>
<evidence type="ECO:0000313" key="3">
    <source>
        <dbReference type="EMBL" id="MDF2257910.1"/>
    </source>
</evidence>
<proteinExistence type="predicted"/>
<dbReference type="RefSeq" id="WP_275816382.1">
    <property type="nucleotide sequence ID" value="NZ_BAAANM010000002.1"/>
</dbReference>
<reference evidence="3 4" key="1">
    <citation type="submission" date="2023-03" db="EMBL/GenBank/DDBJ databases">
        <title>Draft genome sequence of type strain Streptomyces ferralitis JCM 14344.</title>
        <authorList>
            <person name="Klaysubun C."/>
            <person name="Duangmal K."/>
        </authorList>
    </citation>
    <scope>NUCLEOTIDE SEQUENCE [LARGE SCALE GENOMIC DNA]</scope>
    <source>
        <strain evidence="3 4">JCM 14344</strain>
    </source>
</reference>
<dbReference type="InterPro" id="IPR021385">
    <property type="entry name" value="DUF3017"/>
</dbReference>
<feature type="region of interest" description="Disordered" evidence="1">
    <location>
        <begin position="1"/>
        <end position="156"/>
    </location>
</feature>
<evidence type="ECO:0000313" key="4">
    <source>
        <dbReference type="Proteomes" id="UP001220022"/>
    </source>
</evidence>
<evidence type="ECO:0000256" key="2">
    <source>
        <dbReference type="SAM" id="Phobius"/>
    </source>
</evidence>
<feature type="transmembrane region" description="Helical" evidence="2">
    <location>
        <begin position="216"/>
        <end position="236"/>
    </location>
</feature>
<comment type="caution">
    <text evidence="3">The sequence shown here is derived from an EMBL/GenBank/DDBJ whole genome shotgun (WGS) entry which is preliminary data.</text>
</comment>
<keyword evidence="2" id="KW-0812">Transmembrane</keyword>
<gene>
    <name evidence="3" type="ORF">P2L57_19975</name>
</gene>
<accession>A0ABT5Z4D5</accession>
<feature type="compositionally biased region" description="Low complexity" evidence="1">
    <location>
        <begin position="72"/>
        <end position="129"/>
    </location>
</feature>
<protein>
    <submittedName>
        <fullName evidence="3">DUF3017 domain-containing protein</fullName>
    </submittedName>
</protein>
<organism evidence="3 4">
    <name type="scientific">Streptantibioticus ferralitis</name>
    <dbReference type="NCBI Taxonomy" id="236510"/>
    <lineage>
        <taxon>Bacteria</taxon>
        <taxon>Bacillati</taxon>
        <taxon>Actinomycetota</taxon>
        <taxon>Actinomycetes</taxon>
        <taxon>Kitasatosporales</taxon>
        <taxon>Streptomycetaceae</taxon>
        <taxon>Streptantibioticus</taxon>
    </lineage>
</organism>
<evidence type="ECO:0000256" key="1">
    <source>
        <dbReference type="SAM" id="MobiDB-lite"/>
    </source>
</evidence>
<keyword evidence="2" id="KW-1133">Transmembrane helix</keyword>
<dbReference type="EMBL" id="JARHTQ010000012">
    <property type="protein sequence ID" value="MDF2257910.1"/>
    <property type="molecule type" value="Genomic_DNA"/>
</dbReference>
<keyword evidence="4" id="KW-1185">Reference proteome</keyword>
<dbReference type="Pfam" id="PF11222">
    <property type="entry name" value="DUF3017"/>
    <property type="match status" value="1"/>
</dbReference>
<feature type="compositionally biased region" description="Basic and acidic residues" evidence="1">
    <location>
        <begin position="1"/>
        <end position="12"/>
    </location>
</feature>